<keyword evidence="2" id="KW-0472">Membrane</keyword>
<keyword evidence="2" id="KW-0812">Transmembrane</keyword>
<feature type="transmembrane region" description="Helical" evidence="2">
    <location>
        <begin position="37"/>
        <end position="60"/>
    </location>
</feature>
<feature type="region of interest" description="Disordered" evidence="1">
    <location>
        <begin position="61"/>
        <end position="81"/>
    </location>
</feature>
<evidence type="ECO:0008006" key="5">
    <source>
        <dbReference type="Google" id="ProtNLM"/>
    </source>
</evidence>
<proteinExistence type="predicted"/>
<reference evidence="4" key="1">
    <citation type="submission" date="2016-10" db="EMBL/GenBank/DDBJ databases">
        <authorList>
            <person name="Varghese N."/>
            <person name="Submissions S."/>
        </authorList>
    </citation>
    <scope>NUCLEOTIDE SEQUENCE [LARGE SCALE GENOMIC DNA]</scope>
    <source>
        <strain evidence="4">DSM 26893</strain>
    </source>
</reference>
<keyword evidence="2" id="KW-1133">Transmembrane helix</keyword>
<evidence type="ECO:0000313" key="4">
    <source>
        <dbReference type="Proteomes" id="UP000199372"/>
    </source>
</evidence>
<dbReference type="AlphaFoldDB" id="A0A1H8FUJ1"/>
<keyword evidence="4" id="KW-1185">Reference proteome</keyword>
<dbReference type="OrthoDB" id="7875775at2"/>
<feature type="compositionally biased region" description="Basic and acidic residues" evidence="1">
    <location>
        <begin position="72"/>
        <end position="81"/>
    </location>
</feature>
<evidence type="ECO:0000256" key="2">
    <source>
        <dbReference type="SAM" id="Phobius"/>
    </source>
</evidence>
<protein>
    <recommendedName>
        <fullName evidence="5">Phenylalanyl-tRNA synthetase subunit beta</fullName>
    </recommendedName>
</protein>
<dbReference type="RefSeq" id="WP_091845215.1">
    <property type="nucleotide sequence ID" value="NZ_FOCM01000003.1"/>
</dbReference>
<accession>A0A1H8FUJ1</accession>
<gene>
    <name evidence="3" type="ORF">SAMN04488011_103470</name>
</gene>
<dbReference type="Proteomes" id="UP000199372">
    <property type="component" value="Unassembled WGS sequence"/>
</dbReference>
<evidence type="ECO:0000313" key="3">
    <source>
        <dbReference type="EMBL" id="SEN35215.1"/>
    </source>
</evidence>
<dbReference type="EMBL" id="FOCM01000003">
    <property type="protein sequence ID" value="SEN35215.1"/>
    <property type="molecule type" value="Genomic_DNA"/>
</dbReference>
<sequence length="81" mass="8771">MKLAKILFVVVTAALVIGGHAGLWLSDRYPDDLKLKLTILNAIGWAVILLPALAVSRWAAQHRGPSGSSSSRDNRTDHRPS</sequence>
<name>A0A1H8FUJ1_9RHOB</name>
<organism evidence="3 4">
    <name type="scientific">Palleronia pelagia</name>
    <dbReference type="NCBI Taxonomy" id="387096"/>
    <lineage>
        <taxon>Bacteria</taxon>
        <taxon>Pseudomonadati</taxon>
        <taxon>Pseudomonadota</taxon>
        <taxon>Alphaproteobacteria</taxon>
        <taxon>Rhodobacterales</taxon>
        <taxon>Roseobacteraceae</taxon>
        <taxon>Palleronia</taxon>
    </lineage>
</organism>
<evidence type="ECO:0000256" key="1">
    <source>
        <dbReference type="SAM" id="MobiDB-lite"/>
    </source>
</evidence>